<dbReference type="EMBL" id="BKAL01000008">
    <property type="protein sequence ID" value="GEP69821.1"/>
    <property type="molecule type" value="Genomic_DNA"/>
</dbReference>
<comment type="caution">
    <text evidence="2">The sequence shown here is derived from an EMBL/GenBank/DDBJ whole genome shotgun (WGS) entry which is preliminary data.</text>
</comment>
<gene>
    <name evidence="2" type="ORF">CSO01_25360</name>
</gene>
<evidence type="ECO:0000313" key="3">
    <source>
        <dbReference type="Proteomes" id="UP000321798"/>
    </source>
</evidence>
<feature type="region of interest" description="Disordered" evidence="1">
    <location>
        <begin position="75"/>
        <end position="97"/>
    </location>
</feature>
<organism evidence="2 3">
    <name type="scientific">Cellulomonas soli</name>
    <dbReference type="NCBI Taxonomy" id="931535"/>
    <lineage>
        <taxon>Bacteria</taxon>
        <taxon>Bacillati</taxon>
        <taxon>Actinomycetota</taxon>
        <taxon>Actinomycetes</taxon>
        <taxon>Micrococcales</taxon>
        <taxon>Cellulomonadaceae</taxon>
        <taxon>Cellulomonas</taxon>
    </lineage>
</organism>
<accession>A0A512PF34</accession>
<feature type="compositionally biased region" description="Basic and acidic residues" evidence="1">
    <location>
        <begin position="77"/>
        <end position="87"/>
    </location>
</feature>
<reference evidence="2 3" key="1">
    <citation type="submission" date="2019-07" db="EMBL/GenBank/DDBJ databases">
        <title>Whole genome shotgun sequence of Cellulomonas soli NBRC 109434.</title>
        <authorList>
            <person name="Hosoyama A."/>
            <person name="Uohara A."/>
            <person name="Ohji S."/>
            <person name="Ichikawa N."/>
        </authorList>
    </citation>
    <scope>NUCLEOTIDE SEQUENCE [LARGE SCALE GENOMIC DNA]</scope>
    <source>
        <strain evidence="2 3">NBRC 109434</strain>
    </source>
</reference>
<evidence type="ECO:0008006" key="4">
    <source>
        <dbReference type="Google" id="ProtNLM"/>
    </source>
</evidence>
<name>A0A512PF34_9CELL</name>
<dbReference type="Proteomes" id="UP000321798">
    <property type="component" value="Unassembled WGS sequence"/>
</dbReference>
<dbReference type="AlphaFoldDB" id="A0A512PF34"/>
<protein>
    <recommendedName>
        <fullName evidence="4">DUF222 domain-containing protein</fullName>
    </recommendedName>
</protein>
<evidence type="ECO:0000313" key="2">
    <source>
        <dbReference type="EMBL" id="GEP69821.1"/>
    </source>
</evidence>
<evidence type="ECO:0000256" key="1">
    <source>
        <dbReference type="SAM" id="MobiDB-lite"/>
    </source>
</evidence>
<sequence>MSDSRQFLSSIPPTSAVHYELVSELARARDAAPGGALARLAADVLDGRVSLQDALRQGPLDAAVRESARQLGAAREALSREQLDRVRSGLGASDPHA</sequence>
<proteinExistence type="predicted"/>
<keyword evidence="3" id="KW-1185">Reference proteome</keyword>